<evidence type="ECO:0000256" key="18">
    <source>
        <dbReference type="RuleBase" id="RU003925"/>
    </source>
</evidence>
<dbReference type="SUPFAM" id="SSF52540">
    <property type="entry name" value="P-loop containing nucleoside triphosphate hydrolases"/>
    <property type="match status" value="1"/>
</dbReference>
<evidence type="ECO:0000256" key="12">
    <source>
        <dbReference type="ARBA" id="ARBA00023136"/>
    </source>
</evidence>
<evidence type="ECO:0000313" key="19">
    <source>
        <dbReference type="EMBL" id="ALC42688.1"/>
    </source>
</evidence>
<dbReference type="InterPro" id="IPR027417">
    <property type="entry name" value="P-loop_NTPase"/>
</dbReference>
<feature type="binding site" evidence="17">
    <location>
        <position position="31"/>
    </location>
    <ligand>
        <name>Mg(2+)</name>
        <dbReference type="ChEBI" id="CHEBI:18420"/>
    </ligand>
</feature>
<keyword evidence="9 16" id="KW-0547">Nucleotide-binding</keyword>
<evidence type="ECO:0000256" key="17">
    <source>
        <dbReference type="PIRSR" id="PIRSR606689-2"/>
    </source>
</evidence>
<dbReference type="EMBL" id="CP012524">
    <property type="protein sequence ID" value="ALC42688.1"/>
    <property type="molecule type" value="Genomic_DNA"/>
</dbReference>
<dbReference type="SMART" id="SM00177">
    <property type="entry name" value="ARF"/>
    <property type="match status" value="1"/>
</dbReference>
<dbReference type="SMR" id="A0A0M4EGJ5"/>
<keyword evidence="13" id="KW-0206">Cytoskeleton</keyword>
<keyword evidence="12" id="KW-0472">Membrane</keyword>
<dbReference type="GO" id="GO:0046872">
    <property type="term" value="F:metal ion binding"/>
    <property type="evidence" value="ECO:0007669"/>
    <property type="project" value="UniProtKB-KW"/>
</dbReference>
<feature type="binding site" evidence="16">
    <location>
        <position position="72"/>
    </location>
    <ligand>
        <name>GTP</name>
        <dbReference type="ChEBI" id="CHEBI:37565"/>
    </ligand>
</feature>
<name>A0A0M4EGJ5_DROBS</name>
<keyword evidence="20" id="KW-1185">Reference proteome</keyword>
<evidence type="ECO:0000256" key="2">
    <source>
        <dbReference type="ARBA" id="ARBA00004430"/>
    </source>
</evidence>
<keyword evidence="14" id="KW-0966">Cell projection</keyword>
<dbReference type="GO" id="GO:0005930">
    <property type="term" value="C:axoneme"/>
    <property type="evidence" value="ECO:0007669"/>
    <property type="project" value="UniProtKB-SubCell"/>
</dbReference>
<dbReference type="FunFam" id="3.40.50.300:FF:000457">
    <property type="entry name" value="ADP-ribosylation factor-like protein 6"/>
    <property type="match status" value="1"/>
</dbReference>
<evidence type="ECO:0000256" key="16">
    <source>
        <dbReference type="PIRSR" id="PIRSR606689-1"/>
    </source>
</evidence>
<keyword evidence="11 16" id="KW-0342">GTP-binding</keyword>
<evidence type="ECO:0000256" key="3">
    <source>
        <dbReference type="ARBA" id="ARBA00004522"/>
    </source>
</evidence>
<dbReference type="Pfam" id="PF00025">
    <property type="entry name" value="Arf"/>
    <property type="match status" value="1"/>
</dbReference>
<dbReference type="GO" id="GO:0005525">
    <property type="term" value="F:GTP binding"/>
    <property type="evidence" value="ECO:0007669"/>
    <property type="project" value="UniProtKB-KW"/>
</dbReference>
<feature type="binding site" evidence="17">
    <location>
        <position position="50"/>
    </location>
    <ligand>
        <name>Mg(2+)</name>
        <dbReference type="ChEBI" id="CHEBI:18420"/>
    </ligand>
</feature>
<evidence type="ECO:0000256" key="15">
    <source>
        <dbReference type="ARBA" id="ARBA00023288"/>
    </source>
</evidence>
<keyword evidence="10" id="KW-0970">Cilium biogenesis/degradation</keyword>
<dbReference type="STRING" id="30019.A0A0M4EGJ5"/>
<keyword evidence="8" id="KW-0519">Myristate</keyword>
<dbReference type="InterPro" id="IPR005225">
    <property type="entry name" value="Small_GTP-bd"/>
</dbReference>
<dbReference type="PRINTS" id="PR00328">
    <property type="entry name" value="SAR1GTPBP"/>
</dbReference>
<evidence type="ECO:0000313" key="20">
    <source>
        <dbReference type="Proteomes" id="UP000494163"/>
    </source>
</evidence>
<evidence type="ECO:0000256" key="5">
    <source>
        <dbReference type="ARBA" id="ARBA00019766"/>
    </source>
</evidence>
<evidence type="ECO:0000256" key="8">
    <source>
        <dbReference type="ARBA" id="ARBA00022707"/>
    </source>
</evidence>
<dbReference type="InterPro" id="IPR024156">
    <property type="entry name" value="Small_GTPase_ARF"/>
</dbReference>
<dbReference type="Proteomes" id="UP000494163">
    <property type="component" value="Chromosome 2R"/>
</dbReference>
<accession>A0A0M4EGJ5</accession>
<dbReference type="AlphaFoldDB" id="A0A0M4EGJ5"/>
<reference evidence="19 20" key="1">
    <citation type="submission" date="2015-08" db="EMBL/GenBank/DDBJ databases">
        <title>Ancestral chromatin configuration constrains chromatin evolution on differentiating sex chromosomes in Drosophila.</title>
        <authorList>
            <person name="Zhou Q."/>
            <person name="Bachtrog D."/>
        </authorList>
    </citation>
    <scope>NUCLEOTIDE SEQUENCE [LARGE SCALE GENOMIC DNA]</scope>
    <source>
        <tissue evidence="19">Whole larvae</tissue>
    </source>
</reference>
<gene>
    <name evidence="19" type="ORF">Dbus_chr2Rg2267</name>
</gene>
<dbReference type="OrthoDB" id="442317at2759"/>
<keyword evidence="7" id="KW-0963">Cytoplasm</keyword>
<evidence type="ECO:0000256" key="7">
    <source>
        <dbReference type="ARBA" id="ARBA00022490"/>
    </source>
</evidence>
<dbReference type="GO" id="GO:0048731">
    <property type="term" value="P:system development"/>
    <property type="evidence" value="ECO:0007669"/>
    <property type="project" value="UniProtKB-ARBA"/>
</dbReference>
<dbReference type="PANTHER" id="PTHR11711">
    <property type="entry name" value="ADP RIBOSYLATION FACTOR-RELATED"/>
    <property type="match status" value="1"/>
</dbReference>
<keyword evidence="17" id="KW-0460">Magnesium</keyword>
<dbReference type="OMA" id="NKPWHIC"/>
<dbReference type="InterPro" id="IPR041839">
    <property type="entry name" value="Arl6"/>
</dbReference>
<sequence>MGMLHNLADLIKVKKDKMTILVLGLNNSGKSTIVNHFKKSSEQVAIMVPTVGFLVEQFYTNNVSINAIDMSGATRYRNLWEHQFKNCQGIMYVIDSSDRMRFVVVKDELELVLQHPDVSNRTVPILFYGNKSDLEDSLSNVKIAAALGLEKIKEKPWHICSSNAISGEGLDEGVQWLVQQIRFAVLSNRYGAKITKHHK</sequence>
<dbReference type="CDD" id="cd04157">
    <property type="entry name" value="Arl6"/>
    <property type="match status" value="1"/>
</dbReference>
<protein>
    <recommendedName>
        <fullName evidence="5">ADP-ribosylation factor-like protein 6</fullName>
    </recommendedName>
</protein>
<dbReference type="GO" id="GO:0016192">
    <property type="term" value="P:vesicle-mediated transport"/>
    <property type="evidence" value="ECO:0007669"/>
    <property type="project" value="UniProtKB-ARBA"/>
</dbReference>
<evidence type="ECO:0000256" key="1">
    <source>
        <dbReference type="ARBA" id="ARBA00004120"/>
    </source>
</evidence>
<dbReference type="GO" id="GO:0030030">
    <property type="term" value="P:cell projection organization"/>
    <property type="evidence" value="ECO:0007669"/>
    <property type="project" value="UniProtKB-KW"/>
</dbReference>
<evidence type="ECO:0000256" key="4">
    <source>
        <dbReference type="ARBA" id="ARBA00010290"/>
    </source>
</evidence>
<dbReference type="Gene3D" id="3.40.50.300">
    <property type="entry name" value="P-loop containing nucleotide triphosphate hydrolases"/>
    <property type="match status" value="1"/>
</dbReference>
<evidence type="ECO:0000256" key="9">
    <source>
        <dbReference type="ARBA" id="ARBA00022741"/>
    </source>
</evidence>
<comment type="similarity">
    <text evidence="4 18">Belongs to the small GTPase superfamily. Arf family.</text>
</comment>
<evidence type="ECO:0000256" key="6">
    <source>
        <dbReference type="ARBA" id="ARBA00022475"/>
    </source>
</evidence>
<dbReference type="GO" id="GO:0003924">
    <property type="term" value="F:GTPase activity"/>
    <property type="evidence" value="ECO:0007669"/>
    <property type="project" value="InterPro"/>
</dbReference>
<comment type="subcellular location">
    <subcellularLocation>
        <location evidence="3">Cell projection</location>
        <location evidence="3">Cilium membrane</location>
        <topology evidence="3">Peripheral membrane protein</topology>
        <orientation evidence="3">Cytoplasmic side</orientation>
    </subcellularLocation>
    <subcellularLocation>
        <location evidence="2">Cytoplasm</location>
        <location evidence="2">Cytoskeleton</location>
        <location evidence="2">Cilium axoneme</location>
    </subcellularLocation>
    <subcellularLocation>
        <location evidence="1">Cytoplasm</location>
        <location evidence="1">Cytoskeleton</location>
        <location evidence="1">Cilium basal body</location>
    </subcellularLocation>
</comment>
<dbReference type="GO" id="GO:0060170">
    <property type="term" value="C:ciliary membrane"/>
    <property type="evidence" value="ECO:0007669"/>
    <property type="project" value="UniProtKB-SubCell"/>
</dbReference>
<organism evidence="19 20">
    <name type="scientific">Drosophila busckii</name>
    <name type="common">Fruit fly</name>
    <dbReference type="NCBI Taxonomy" id="30019"/>
    <lineage>
        <taxon>Eukaryota</taxon>
        <taxon>Metazoa</taxon>
        <taxon>Ecdysozoa</taxon>
        <taxon>Arthropoda</taxon>
        <taxon>Hexapoda</taxon>
        <taxon>Insecta</taxon>
        <taxon>Pterygota</taxon>
        <taxon>Neoptera</taxon>
        <taxon>Endopterygota</taxon>
        <taxon>Diptera</taxon>
        <taxon>Brachycera</taxon>
        <taxon>Muscomorpha</taxon>
        <taxon>Ephydroidea</taxon>
        <taxon>Drosophilidae</taxon>
        <taxon>Drosophila</taxon>
    </lineage>
</organism>
<keyword evidence="15" id="KW-0449">Lipoprotein</keyword>
<dbReference type="PROSITE" id="PS51417">
    <property type="entry name" value="ARF"/>
    <property type="match status" value="1"/>
</dbReference>
<dbReference type="InterPro" id="IPR006689">
    <property type="entry name" value="Small_GTPase_ARF/SAR"/>
</dbReference>
<dbReference type="SMART" id="SM00178">
    <property type="entry name" value="SAR"/>
    <property type="match status" value="1"/>
</dbReference>
<proteinExistence type="inferred from homology"/>
<keyword evidence="6" id="KW-1003">Cell membrane</keyword>
<evidence type="ECO:0000256" key="13">
    <source>
        <dbReference type="ARBA" id="ARBA00023212"/>
    </source>
</evidence>
<evidence type="ECO:0000256" key="14">
    <source>
        <dbReference type="ARBA" id="ARBA00023273"/>
    </source>
</evidence>
<evidence type="ECO:0000256" key="10">
    <source>
        <dbReference type="ARBA" id="ARBA00022794"/>
    </source>
</evidence>
<feature type="binding site" evidence="16">
    <location>
        <begin position="24"/>
        <end position="31"/>
    </location>
    <ligand>
        <name>GTP</name>
        <dbReference type="ChEBI" id="CHEBI:37565"/>
    </ligand>
</feature>
<feature type="binding site" evidence="16">
    <location>
        <begin position="130"/>
        <end position="133"/>
    </location>
    <ligand>
        <name>GTP</name>
        <dbReference type="ChEBI" id="CHEBI:37565"/>
    </ligand>
</feature>
<keyword evidence="17" id="KW-0479">Metal-binding</keyword>
<dbReference type="GO" id="GO:0051649">
    <property type="term" value="P:establishment of localization in cell"/>
    <property type="evidence" value="ECO:0007669"/>
    <property type="project" value="UniProtKB-ARBA"/>
</dbReference>
<evidence type="ECO:0000256" key="11">
    <source>
        <dbReference type="ARBA" id="ARBA00023134"/>
    </source>
</evidence>
<dbReference type="NCBIfam" id="TIGR00231">
    <property type="entry name" value="small_GTP"/>
    <property type="match status" value="1"/>
</dbReference>